<dbReference type="EMBL" id="CP019454">
    <property type="protein sequence ID" value="AUW94218.1"/>
    <property type="molecule type" value="Genomic_DNA"/>
</dbReference>
<evidence type="ECO:0000313" key="3">
    <source>
        <dbReference type="EMBL" id="AUW94218.1"/>
    </source>
</evidence>
<evidence type="ECO:0000313" key="4">
    <source>
        <dbReference type="Proteomes" id="UP000325292"/>
    </source>
</evidence>
<evidence type="ECO:0000256" key="2">
    <source>
        <dbReference type="SAM" id="Phobius"/>
    </source>
</evidence>
<feature type="transmembrane region" description="Helical" evidence="2">
    <location>
        <begin position="104"/>
        <end position="125"/>
    </location>
</feature>
<organism evidence="3 4">
    <name type="scientific">Sulfobacillus thermotolerans</name>
    <dbReference type="NCBI Taxonomy" id="338644"/>
    <lineage>
        <taxon>Bacteria</taxon>
        <taxon>Bacillati</taxon>
        <taxon>Bacillota</taxon>
        <taxon>Clostridia</taxon>
        <taxon>Eubacteriales</taxon>
        <taxon>Clostridiales Family XVII. Incertae Sedis</taxon>
        <taxon>Sulfobacillus</taxon>
    </lineage>
</organism>
<feature type="transmembrane region" description="Helical" evidence="2">
    <location>
        <begin position="12"/>
        <end position="35"/>
    </location>
</feature>
<feature type="transmembrane region" description="Helical" evidence="2">
    <location>
        <begin position="349"/>
        <end position="371"/>
    </location>
</feature>
<feature type="transmembrane region" description="Helical" evidence="2">
    <location>
        <begin position="77"/>
        <end position="98"/>
    </location>
</feature>
<gene>
    <name evidence="3" type="ORF">BXT84_09880</name>
</gene>
<dbReference type="InterPro" id="IPR011701">
    <property type="entry name" value="MFS"/>
</dbReference>
<dbReference type="Proteomes" id="UP000325292">
    <property type="component" value="Chromosome"/>
</dbReference>
<reference evidence="3 4" key="1">
    <citation type="journal article" date="2019" name="Sci. Rep.">
        <title>Sulfobacillus thermotolerans: new insights into resistance and metabolic capacities of acidophilic chemolithotrophs.</title>
        <authorList>
            <person name="Panyushkina A.E."/>
            <person name="Babenko V.V."/>
            <person name="Nikitina A.S."/>
            <person name="Selezneva O.V."/>
            <person name="Tsaplina I.A."/>
            <person name="Letarova M.A."/>
            <person name="Kostryukova E.S."/>
            <person name="Letarov A.V."/>
        </authorList>
    </citation>
    <scope>NUCLEOTIDE SEQUENCE [LARGE SCALE GENOMIC DNA]</scope>
    <source>
        <strain evidence="3 4">Kr1</strain>
    </source>
</reference>
<keyword evidence="2" id="KW-0472">Membrane</keyword>
<dbReference type="InterPro" id="IPR052528">
    <property type="entry name" value="Sugar_transport-like"/>
</dbReference>
<evidence type="ECO:0008006" key="5">
    <source>
        <dbReference type="Google" id="ProtNLM"/>
    </source>
</evidence>
<feature type="transmembrane region" description="Helical" evidence="2">
    <location>
        <begin position="223"/>
        <end position="244"/>
    </location>
</feature>
<accession>A0ABN5H407</accession>
<feature type="transmembrane region" description="Helical" evidence="2">
    <location>
        <begin position="256"/>
        <end position="274"/>
    </location>
</feature>
<feature type="transmembrane region" description="Helical" evidence="2">
    <location>
        <begin position="41"/>
        <end position="65"/>
    </location>
</feature>
<keyword evidence="4" id="KW-1185">Reference proteome</keyword>
<feature type="transmembrane region" description="Helical" evidence="2">
    <location>
        <begin position="286"/>
        <end position="304"/>
    </location>
</feature>
<dbReference type="InterPro" id="IPR036259">
    <property type="entry name" value="MFS_trans_sf"/>
</dbReference>
<keyword evidence="2" id="KW-0812">Transmembrane</keyword>
<feature type="transmembrane region" description="Helical" evidence="2">
    <location>
        <begin position="146"/>
        <end position="167"/>
    </location>
</feature>
<name>A0ABN5H407_9FIRM</name>
<evidence type="ECO:0000256" key="1">
    <source>
        <dbReference type="ARBA" id="ARBA00004651"/>
    </source>
</evidence>
<keyword evidence="2" id="KW-1133">Transmembrane helix</keyword>
<feature type="transmembrane region" description="Helical" evidence="2">
    <location>
        <begin position="310"/>
        <end position="337"/>
    </location>
</feature>
<dbReference type="Gene3D" id="1.20.1250.20">
    <property type="entry name" value="MFS general substrate transporter like domains"/>
    <property type="match status" value="1"/>
</dbReference>
<dbReference type="PANTHER" id="PTHR23526:SF2">
    <property type="entry name" value="MAJOR FACILITATOR SUPERFAMILY (MFS) PROFILE DOMAIN-CONTAINING PROTEIN"/>
    <property type="match status" value="1"/>
</dbReference>
<sequence length="410" mass="44882">MRTSLLRKNMRLSLWHGAFFTAATTIVTTFFPLFLIDYLHASAQLVGLSSALPALAALIASLVLMVRLPKTPALLSWTTHSFLATRLSYLLIAVAPWLTPHHAALAAVLILTVGNIPQTWGLMGWQTIIGHAIPPLVRESFFSYRSIVTTLVALVVSLVTGLITQWGGSHTGLFLKAFFILAAGLGIAEVITLARHRLPVRPPAATPVIPPIAWRAIWQNPVFVRYLVLSAFFNFGWQMSWPLFSLYQIGQAHATALWLGLFTVAALISQAISFPSWRALARRQGGMRALGISALGLASVPWLTVLSRNLWILTGVNFESGLFLSGVNLLLFTELLAHIPPAYRTQYIVMYNVALGAVAFIAPEFGIVALHQWHMHGAMVLSSIWRACGAITFLAIGTSVARKRAQIVRP</sequence>
<dbReference type="Pfam" id="PF07690">
    <property type="entry name" value="MFS_1"/>
    <property type="match status" value="1"/>
</dbReference>
<dbReference type="SUPFAM" id="SSF103473">
    <property type="entry name" value="MFS general substrate transporter"/>
    <property type="match status" value="1"/>
</dbReference>
<protein>
    <recommendedName>
        <fullName evidence="5">MFS transporter</fullName>
    </recommendedName>
</protein>
<comment type="subcellular location">
    <subcellularLocation>
        <location evidence="1">Cell membrane</location>
        <topology evidence="1">Multi-pass membrane protein</topology>
    </subcellularLocation>
</comment>
<proteinExistence type="predicted"/>
<feature type="transmembrane region" description="Helical" evidence="2">
    <location>
        <begin position="173"/>
        <end position="194"/>
    </location>
</feature>
<dbReference type="PANTHER" id="PTHR23526">
    <property type="entry name" value="INTEGRAL MEMBRANE TRANSPORT PROTEIN-RELATED"/>
    <property type="match status" value="1"/>
</dbReference>
<feature type="transmembrane region" description="Helical" evidence="2">
    <location>
        <begin position="383"/>
        <end position="401"/>
    </location>
</feature>